<feature type="binding site" evidence="11">
    <location>
        <position position="415"/>
    </location>
    <ligand>
        <name>Mg(2+)</name>
        <dbReference type="ChEBI" id="CHEBI:18420"/>
        <label>1</label>
    </ligand>
</feature>
<comment type="cofactor">
    <cofactor evidence="11">
        <name>Na(+)</name>
        <dbReference type="ChEBI" id="CHEBI:29101"/>
    </cofactor>
    <text evidence="11">Binds 1 sodium ion per monomer.</text>
</comment>
<evidence type="ECO:0000259" key="12">
    <source>
        <dbReference type="SMART" id="SM01038"/>
    </source>
</evidence>
<evidence type="ECO:0000256" key="11">
    <source>
        <dbReference type="HAMAP-Rule" id="MF_01687"/>
    </source>
</evidence>
<dbReference type="GO" id="GO:0004565">
    <property type="term" value="F:beta-galactosidase activity"/>
    <property type="evidence" value="ECO:0007669"/>
    <property type="project" value="UniProtKB-EC"/>
</dbReference>
<feature type="binding site" evidence="11">
    <location>
        <position position="201"/>
    </location>
    <ligand>
        <name>Na(+)</name>
        <dbReference type="ChEBI" id="CHEBI:29101"/>
    </ligand>
</feature>
<dbReference type="Gene3D" id="2.60.120.260">
    <property type="entry name" value="Galactose-binding domain-like"/>
    <property type="match status" value="1"/>
</dbReference>
<protein>
    <recommendedName>
        <fullName evidence="4 11">Beta-galactosidase</fullName>
        <shortName evidence="11">Beta-gal</shortName>
        <ecNumber evidence="3 11">3.2.1.23</ecNumber>
    </recommendedName>
    <alternativeName>
        <fullName evidence="10 11">Lactase</fullName>
    </alternativeName>
</protein>
<dbReference type="InterPro" id="IPR006104">
    <property type="entry name" value="Glyco_hydro_2_N"/>
</dbReference>
<comment type="similarity">
    <text evidence="2 11">Belongs to the glycosyl hydrolase 2 family.</text>
</comment>
<dbReference type="InterPro" id="IPR011013">
    <property type="entry name" value="Gal_mutarotase_sf_dom"/>
</dbReference>
<dbReference type="Pfam" id="PF00703">
    <property type="entry name" value="Glyco_hydro_2"/>
    <property type="match status" value="1"/>
</dbReference>
<dbReference type="HAMAP" id="MF_01687">
    <property type="entry name" value="Beta_gal"/>
    <property type="match status" value="1"/>
</dbReference>
<comment type="caution">
    <text evidence="13">The sequence shown here is derived from an EMBL/GenBank/DDBJ whole genome shotgun (WGS) entry which is preliminary data.</text>
</comment>
<dbReference type="PANTHER" id="PTHR46323:SF2">
    <property type="entry name" value="BETA-GALACTOSIDASE"/>
    <property type="match status" value="1"/>
</dbReference>
<dbReference type="InterPro" id="IPR023933">
    <property type="entry name" value="Glyco_hydro_2_beta_Galsidase"/>
</dbReference>
<feature type="binding site" evidence="11">
    <location>
        <begin position="536"/>
        <end position="539"/>
    </location>
    <ligand>
        <name>substrate</name>
    </ligand>
</feature>
<dbReference type="Pfam" id="PF02836">
    <property type="entry name" value="Glyco_hydro_2_C"/>
    <property type="match status" value="1"/>
</dbReference>
<proteinExistence type="inferred from homology"/>
<dbReference type="Proteomes" id="UP000471381">
    <property type="component" value="Unassembled WGS sequence"/>
</dbReference>
<feature type="binding site" evidence="11">
    <location>
        <position position="600"/>
    </location>
    <ligand>
        <name>Na(+)</name>
        <dbReference type="ChEBI" id="CHEBI:29101"/>
    </ligand>
</feature>
<dbReference type="InterPro" id="IPR023232">
    <property type="entry name" value="Glyco_hydro_2_AS"/>
</dbReference>
<feature type="site" description="Transition state stabilizer" evidence="11">
    <location>
        <position position="356"/>
    </location>
</feature>
<comment type="cofactor">
    <cofactor evidence="11">
        <name>Mg(2+)</name>
        <dbReference type="ChEBI" id="CHEBI:18420"/>
    </cofactor>
    <text evidence="11">Binds 2 magnesium ions per monomer.</text>
</comment>
<dbReference type="InterPro" id="IPR017853">
    <property type="entry name" value="GH"/>
</dbReference>
<dbReference type="Pfam" id="PF16353">
    <property type="entry name" value="LacZ_4"/>
    <property type="match status" value="1"/>
</dbReference>
<dbReference type="EMBL" id="JAAAWO010000006">
    <property type="protein sequence ID" value="NDW15955.1"/>
    <property type="molecule type" value="Genomic_DNA"/>
</dbReference>
<keyword evidence="9 11" id="KW-0326">Glycosidase</keyword>
<dbReference type="PROSITE" id="PS00608">
    <property type="entry name" value="GLYCOSYL_HYDROL_F2_2"/>
    <property type="match status" value="1"/>
</dbReference>
<accession>A0A6N9TIN4</accession>
<dbReference type="GO" id="GO:0005990">
    <property type="term" value="P:lactose catabolic process"/>
    <property type="evidence" value="ECO:0007669"/>
    <property type="project" value="TreeGrafter"/>
</dbReference>
<evidence type="ECO:0000256" key="5">
    <source>
        <dbReference type="ARBA" id="ARBA00022723"/>
    </source>
</evidence>
<feature type="binding site" evidence="11">
    <location>
        <position position="460"/>
    </location>
    <ligand>
        <name>substrate</name>
    </ligand>
</feature>
<feature type="binding site" evidence="11">
    <location>
        <position position="201"/>
    </location>
    <ligand>
        <name>substrate</name>
    </ligand>
</feature>
<dbReference type="SUPFAM" id="SSF74650">
    <property type="entry name" value="Galactose mutarotase-like"/>
    <property type="match status" value="1"/>
</dbReference>
<dbReference type="SUPFAM" id="SSF49785">
    <property type="entry name" value="Galactose-binding domain-like"/>
    <property type="match status" value="1"/>
</dbReference>
<dbReference type="Pfam" id="PF02929">
    <property type="entry name" value="Bgal_small_N"/>
    <property type="match status" value="2"/>
</dbReference>
<evidence type="ECO:0000313" key="13">
    <source>
        <dbReference type="EMBL" id="NDW15955.1"/>
    </source>
</evidence>
<dbReference type="InterPro" id="IPR006102">
    <property type="entry name" value="Ig-like_GH2"/>
</dbReference>
<dbReference type="PROSITE" id="PS00719">
    <property type="entry name" value="GLYCOSYL_HYDROL_F2_1"/>
    <property type="match status" value="1"/>
</dbReference>
<dbReference type="Pfam" id="PF02837">
    <property type="entry name" value="Glyco_hydro_2_N"/>
    <property type="match status" value="1"/>
</dbReference>
<keyword evidence="14" id="KW-1185">Reference proteome</keyword>
<dbReference type="RefSeq" id="WP_163106652.1">
    <property type="nucleotide sequence ID" value="NZ_JAAAWO010000006.1"/>
</dbReference>
<feature type="binding site" evidence="11">
    <location>
        <position position="460"/>
    </location>
    <ligand>
        <name>Mg(2+)</name>
        <dbReference type="ChEBI" id="CHEBI:18420"/>
        <label>1</label>
    </ligand>
</feature>
<dbReference type="GO" id="GO:0000287">
    <property type="term" value="F:magnesium ion binding"/>
    <property type="evidence" value="ECO:0007669"/>
    <property type="project" value="UniProtKB-UniRule"/>
</dbReference>
<dbReference type="GO" id="GO:0030246">
    <property type="term" value="F:carbohydrate binding"/>
    <property type="evidence" value="ECO:0007669"/>
    <property type="project" value="InterPro"/>
</dbReference>
<feature type="binding site" evidence="11">
    <location>
        <position position="603"/>
    </location>
    <ligand>
        <name>substrate</name>
    </ligand>
</feature>
<evidence type="ECO:0000256" key="2">
    <source>
        <dbReference type="ARBA" id="ARBA00007401"/>
    </source>
</evidence>
<dbReference type="NCBIfam" id="NF007074">
    <property type="entry name" value="PRK09525.1"/>
    <property type="match status" value="1"/>
</dbReference>
<dbReference type="Gene3D" id="2.70.98.10">
    <property type="match status" value="1"/>
</dbReference>
<dbReference type="InterPro" id="IPR014718">
    <property type="entry name" value="GH-type_carb-bd"/>
</dbReference>
<keyword evidence="6 11" id="KW-0378">Hydrolase</keyword>
<feature type="active site" description="Nucleophile" evidence="11">
    <location>
        <position position="536"/>
    </location>
</feature>
<dbReference type="InterPro" id="IPR006103">
    <property type="entry name" value="Glyco_hydro_2_cat"/>
</dbReference>
<evidence type="ECO:0000256" key="3">
    <source>
        <dbReference type="ARBA" id="ARBA00012756"/>
    </source>
</evidence>
<feature type="site" description="Transition state stabilizer" evidence="11">
    <location>
        <position position="390"/>
    </location>
</feature>
<dbReference type="Gene3D" id="2.60.40.10">
    <property type="entry name" value="Immunoglobulins"/>
    <property type="match status" value="2"/>
</dbReference>
<dbReference type="GO" id="GO:0009341">
    <property type="term" value="C:beta-galactosidase complex"/>
    <property type="evidence" value="ECO:0007669"/>
    <property type="project" value="InterPro"/>
</dbReference>
<dbReference type="InterPro" id="IPR023230">
    <property type="entry name" value="Glyco_hydro_2_CS"/>
</dbReference>
<feature type="active site" description="Proton donor" evidence="11">
    <location>
        <position position="460"/>
    </location>
</feature>
<dbReference type="InterPro" id="IPR004199">
    <property type="entry name" value="B-gal_small/dom_5"/>
</dbReference>
<comment type="catalytic activity">
    <reaction evidence="1 11">
        <text>Hydrolysis of terminal non-reducing beta-D-galactose residues in beta-D-galactosides.</text>
        <dbReference type="EC" id="3.2.1.23"/>
    </reaction>
</comment>
<feature type="domain" description="Beta galactosidase small chain/" evidence="12">
    <location>
        <begin position="765"/>
        <end position="1058"/>
    </location>
</feature>
<evidence type="ECO:0000256" key="6">
    <source>
        <dbReference type="ARBA" id="ARBA00022801"/>
    </source>
</evidence>
<feature type="binding site" evidence="11">
    <location>
        <position position="417"/>
    </location>
    <ligand>
        <name>Mg(2+)</name>
        <dbReference type="ChEBI" id="CHEBI:18420"/>
        <label>1</label>
    </ligand>
</feature>
<keyword evidence="5 11" id="KW-0479">Metal-binding</keyword>
<dbReference type="InterPro" id="IPR008979">
    <property type="entry name" value="Galactose-bd-like_sf"/>
</dbReference>
<dbReference type="EC" id="3.2.1.23" evidence="3 11"/>
<sequence length="1060" mass="119440">MADIEQVVSQKDWQNPLVYQRNRINAHAPHNGFVSEDDAVQNRNASKVSLNGKWMFRLYPSPEAVSDELTAQALTENEAKQWQPITVPSNWQMEGFDKPIYCNVKYPFDVNPPAVPADNPTGCYRTTFTVTESSLLKRNHIVFEGVNSAFHLWCNGSYVGYSQDSRLPAEFDLSALLVVGENRLSVMVIRWSDGSYLEDQDMWWLSGIFRDVNLVTKPLHHIQDVFVTPTLDACYRDGALSVRTAINAPANYQVGIQLFDKAHAVTERAVATTNNKRVDEKGGWDDVVFQSLEVKEPKHWTAETPYLYRIVVSLIDEAEQVVDTEAYHVGFRTVQMKAGQLCVNGKPLLIRGVNRHEHHETKGHTISESDMIEDILLLKQNNFNAVRTAHYPNHPRWYELCDEYGLYVVDEANIETHGMFPMGRLSRDPLWTGAYMARFTQMVERDKNHPSIIIWSLGNECGHGPTHDAMYGWAKSFDPSRPVQYEGGGADTTATDIVAPMYSRVDTDVLDDAVPKWAIKKWLSMPNETRPVILCEYAHAMGNSLGSFDEYWKAFKVYPRLQGGFIWDWVDQGLTKYTESGVPYWAYGGDFGDTYNDRQFCINGLLFPDRTPHPALFEAKYCQQHLSFELSDKADSEGKVYALSISSDYVFRATDNELLQWRVLEDGECIAQGEQRLSIKPQQTDTIEITTNVTHKPGAKYHLNVDVVTAEDCQWAKAGHVLDTEQLSIKNTAGITPFTLTPLQESCSAASKVELTTNDSLLTITIGSHDVCFNSESGLLTSWLVNGSETMSAPLEDNFFRAPLDNDIGVSEVDNPDPNAWESRWRRAGIGKWIRKCTGVEMQQGTFDVRVISLFEYSVDGVITAATKWTYTLNSDAALSIDIEVVLSDNLPPLPRIGVQFAVPRQSFVEDNNDSHGEGSACENEFEQSEAVTWKGLGPFENYPDRQAAARFALHQLTIKDMHTDYIFPTDNGLRSQCSMLNISNTTVSGDFYFSVSEYGQPQLDAAKHTCDLSPRDCIFVYIDHAHMGVGGDDSWSPSTHKEFLLEKKRYSYSLTLTAN</sequence>
<feature type="binding site" evidence="11">
    <location>
        <position position="603"/>
    </location>
    <ligand>
        <name>Na(+)</name>
        <dbReference type="ChEBI" id="CHEBI:29101"/>
    </ligand>
</feature>
<feature type="binding site" evidence="11">
    <location>
        <position position="1036"/>
    </location>
    <ligand>
        <name>substrate</name>
    </ligand>
</feature>
<dbReference type="SMART" id="SM01038">
    <property type="entry name" value="Bgal_small_N"/>
    <property type="match status" value="1"/>
</dbReference>
<evidence type="ECO:0000313" key="14">
    <source>
        <dbReference type="Proteomes" id="UP000471381"/>
    </source>
</evidence>
<dbReference type="PRINTS" id="PR00132">
    <property type="entry name" value="GLHYDRLASE2"/>
</dbReference>
<feature type="binding site" evidence="11">
    <location>
        <position position="103"/>
    </location>
    <ligand>
        <name>substrate</name>
    </ligand>
</feature>
<dbReference type="InterPro" id="IPR013783">
    <property type="entry name" value="Ig-like_fold"/>
</dbReference>
<dbReference type="InterPro" id="IPR006101">
    <property type="entry name" value="Glyco_hydro_2"/>
</dbReference>
<comment type="subunit">
    <text evidence="11">Homotetramer.</text>
</comment>
<dbReference type="InterPro" id="IPR036156">
    <property type="entry name" value="Beta-gal/glucu_dom_sf"/>
</dbReference>
<dbReference type="InterPro" id="IPR050347">
    <property type="entry name" value="Bact_Beta-galactosidase"/>
</dbReference>
<evidence type="ECO:0000256" key="4">
    <source>
        <dbReference type="ARBA" id="ARBA00013303"/>
    </source>
</evidence>
<dbReference type="Gene3D" id="3.20.20.80">
    <property type="entry name" value="Glycosidases"/>
    <property type="match status" value="1"/>
</dbReference>
<dbReference type="InterPro" id="IPR032312">
    <property type="entry name" value="LacZ_4"/>
</dbReference>
<evidence type="ECO:0000256" key="8">
    <source>
        <dbReference type="ARBA" id="ARBA00023053"/>
    </source>
</evidence>
<dbReference type="PANTHER" id="PTHR46323">
    <property type="entry name" value="BETA-GALACTOSIDASE"/>
    <property type="match status" value="1"/>
</dbReference>
<evidence type="ECO:0000256" key="9">
    <source>
        <dbReference type="ARBA" id="ARBA00023295"/>
    </source>
</evidence>
<dbReference type="AlphaFoldDB" id="A0A6N9TIN4"/>
<dbReference type="SUPFAM" id="SSF49303">
    <property type="entry name" value="beta-Galactosidase/glucuronidase domain"/>
    <property type="match status" value="2"/>
</dbReference>
<feature type="binding site" evidence="11">
    <location>
        <position position="596"/>
    </location>
    <ligand>
        <name>Mg(2+)</name>
        <dbReference type="ChEBI" id="CHEBI:18420"/>
        <label>2</label>
    </ligand>
</feature>
<gene>
    <name evidence="11" type="primary">lacZ</name>
    <name evidence="13" type="ORF">GTQ48_10535</name>
</gene>
<keyword evidence="7 11" id="KW-0460">Magnesium</keyword>
<organism evidence="13 14">
    <name type="scientific">Alteromonas genovensis</name>
    <dbReference type="NCBI Taxonomy" id="471225"/>
    <lineage>
        <taxon>Bacteria</taxon>
        <taxon>Pseudomonadati</taxon>
        <taxon>Pseudomonadota</taxon>
        <taxon>Gammaproteobacteria</taxon>
        <taxon>Alteromonadales</taxon>
        <taxon>Alteromonadaceae</taxon>
        <taxon>Alteromonas/Salinimonas group</taxon>
        <taxon>Alteromonas</taxon>
    </lineage>
</organism>
<evidence type="ECO:0000256" key="7">
    <source>
        <dbReference type="ARBA" id="ARBA00022842"/>
    </source>
</evidence>
<keyword evidence="8 11" id="KW-0915">Sodium</keyword>
<reference evidence="13 14" key="1">
    <citation type="submission" date="2020-01" db="EMBL/GenBank/DDBJ databases">
        <title>Genomes of bacteria type strains.</title>
        <authorList>
            <person name="Chen J."/>
            <person name="Zhu S."/>
            <person name="Yang J."/>
        </authorList>
    </citation>
    <scope>NUCLEOTIDE SEQUENCE [LARGE SCALE GENOMIC DNA]</scope>
    <source>
        <strain evidence="13 14">LMG 24078</strain>
    </source>
</reference>
<dbReference type="SUPFAM" id="SSF51445">
    <property type="entry name" value="(Trans)glycosidases"/>
    <property type="match status" value="1"/>
</dbReference>
<name>A0A6N9TIN4_9ALTE</name>
<dbReference type="FunFam" id="3.20.20.80:FF:000018">
    <property type="entry name" value="Beta-galactosidase"/>
    <property type="match status" value="1"/>
</dbReference>
<evidence type="ECO:0000256" key="1">
    <source>
        <dbReference type="ARBA" id="ARBA00001412"/>
    </source>
</evidence>
<evidence type="ECO:0000256" key="10">
    <source>
        <dbReference type="ARBA" id="ARBA00032230"/>
    </source>
</evidence>